<evidence type="ECO:0000256" key="1">
    <source>
        <dbReference type="SAM" id="SignalP"/>
    </source>
</evidence>
<dbReference type="Proteomes" id="UP000291981">
    <property type="component" value="Unassembled WGS sequence"/>
</dbReference>
<gene>
    <name evidence="2" type="ORF">EW142_09775</name>
</gene>
<protein>
    <submittedName>
        <fullName evidence="2">G-D-S-L family lipolytic protein</fullName>
    </submittedName>
</protein>
<dbReference type="OrthoDB" id="9764164at2"/>
<dbReference type="Gene3D" id="3.40.50.1110">
    <property type="entry name" value="SGNH hydrolase"/>
    <property type="match status" value="1"/>
</dbReference>
<feature type="signal peptide" evidence="1">
    <location>
        <begin position="1"/>
        <end position="19"/>
    </location>
</feature>
<reference evidence="2 3" key="1">
    <citation type="submission" date="2019-02" db="EMBL/GenBank/DDBJ databases">
        <title>Draft genome sequence of Muricauda sp. 176CP4-71.</title>
        <authorList>
            <person name="Park J.-S."/>
        </authorList>
    </citation>
    <scope>NUCLEOTIDE SEQUENCE [LARGE SCALE GENOMIC DNA]</scope>
    <source>
        <strain evidence="2 3">176CP4-71</strain>
    </source>
</reference>
<dbReference type="InterPro" id="IPR036514">
    <property type="entry name" value="SGNH_hydro_sf"/>
</dbReference>
<comment type="caution">
    <text evidence="2">The sequence shown here is derived from an EMBL/GenBank/DDBJ whole genome shotgun (WGS) entry which is preliminary data.</text>
</comment>
<evidence type="ECO:0000313" key="2">
    <source>
        <dbReference type="EMBL" id="TAI46978.1"/>
    </source>
</evidence>
<dbReference type="GO" id="GO:0016788">
    <property type="term" value="F:hydrolase activity, acting on ester bonds"/>
    <property type="evidence" value="ECO:0007669"/>
    <property type="project" value="UniProtKB-ARBA"/>
</dbReference>
<evidence type="ECO:0000313" key="3">
    <source>
        <dbReference type="Proteomes" id="UP000291981"/>
    </source>
</evidence>
<dbReference type="SUPFAM" id="SSF52266">
    <property type="entry name" value="SGNH hydrolase"/>
    <property type="match status" value="2"/>
</dbReference>
<organism evidence="2 3">
    <name type="scientific">Flagellimonas allohymeniacidonis</name>
    <dbReference type="NCBI Taxonomy" id="2517819"/>
    <lineage>
        <taxon>Bacteria</taxon>
        <taxon>Pseudomonadati</taxon>
        <taxon>Bacteroidota</taxon>
        <taxon>Flavobacteriia</taxon>
        <taxon>Flavobacteriales</taxon>
        <taxon>Flavobacteriaceae</taxon>
        <taxon>Flagellimonas</taxon>
    </lineage>
</organism>
<dbReference type="RefSeq" id="WP_130613364.1">
    <property type="nucleotide sequence ID" value="NZ_SGIU01000002.1"/>
</dbReference>
<keyword evidence="1" id="KW-0732">Signal</keyword>
<dbReference type="EMBL" id="SGIU01000002">
    <property type="protein sequence ID" value="TAI46978.1"/>
    <property type="molecule type" value="Genomic_DNA"/>
</dbReference>
<keyword evidence="3" id="KW-1185">Reference proteome</keyword>
<accession>A0A4Q8QD11</accession>
<proteinExistence type="predicted"/>
<name>A0A4Q8QD11_9FLAO</name>
<feature type="chain" id="PRO_5020697562" evidence="1">
    <location>
        <begin position="20"/>
        <end position="526"/>
    </location>
</feature>
<dbReference type="AlphaFoldDB" id="A0A4Q8QD11"/>
<dbReference type="PROSITE" id="PS51257">
    <property type="entry name" value="PROKAR_LIPOPROTEIN"/>
    <property type="match status" value="1"/>
</dbReference>
<sequence>MKKLYALLPLLGLLFIACEDDDAPITTTPDPDPPVFSAGTANFSNYVAVGNSLTAGFSDNALFRDGQEASLPNMLASNFALVGGGAFNIPFMADNLGGATLQGNPILGNRLILAFLPDGPSPVPADGVGTTEISTKLAGPFNNMGIPGAKSYELLAPGYGSVAGVALGTANPYFARFSSSETATVIGDAAAQGPTFFSLWAGANDILLYATNGGSGVDRTGNLDPTSYDRNDITDPNVFAGALDGMLQALTASGADGVIANLPNVTDIPFFNTVPFAPLDPTNPDFGPQIPVLNAQFAGLNLVFQALGVPERQFVFSETAASAVIIHDEDLPNLSAQITGALIMNGVDAATAGVTGFLYGQARQANENDLLTLTSSSEIASLNEDAVTTLEGLGLPPASAAQLAVNGITYPLEDQWVLTPQEQDAVETALMAYNQTIETLATVYDLALVDANALLSELNANGIPLLDGSTVTATFATGGGFSLDGVHPAPRGYAILANAFIDAIEAKYGAELPGVNPLDYTGLYID</sequence>